<dbReference type="HOGENOM" id="CLU_2147193_0_0_1"/>
<reference evidence="1" key="1">
    <citation type="submission" date="2013-07" db="EMBL/GenBank/DDBJ databases">
        <title>The genome of an arbuscular mycorrhizal fungus provides insights into the evolution of the oldest plant symbiosis.</title>
        <authorList>
            <consortium name="DOE Joint Genome Institute"/>
            <person name="Tisserant E."/>
            <person name="Malbreil M."/>
            <person name="Kuo A."/>
            <person name="Kohler A."/>
            <person name="Symeonidi A."/>
            <person name="Balestrini R."/>
            <person name="Charron P."/>
            <person name="Duensing N."/>
            <person name="Frei-dit-Frey N."/>
            <person name="Gianinazzi-Pearson V."/>
            <person name="Gilbert B."/>
            <person name="Handa Y."/>
            <person name="Hijri M."/>
            <person name="Kaul R."/>
            <person name="Kawaguchi M."/>
            <person name="Krajinski F."/>
            <person name="Lammers P."/>
            <person name="Lapierre D."/>
            <person name="Masclaux F.G."/>
            <person name="Murat C."/>
            <person name="Morin E."/>
            <person name="Ndikumana S."/>
            <person name="Pagni M."/>
            <person name="Petitpierre D."/>
            <person name="Requena N."/>
            <person name="Rosikiewicz P."/>
            <person name="Riley R."/>
            <person name="Saito K."/>
            <person name="San Clemente H."/>
            <person name="Shapiro H."/>
            <person name="van Tuinen D."/>
            <person name="Becard G."/>
            <person name="Bonfante P."/>
            <person name="Paszkowski U."/>
            <person name="Shachar-Hill Y."/>
            <person name="Young J.P."/>
            <person name="Sanders I.R."/>
            <person name="Henrissat B."/>
            <person name="Rensing S.A."/>
            <person name="Grigoriev I.V."/>
            <person name="Corradi N."/>
            <person name="Roux C."/>
            <person name="Martin F."/>
        </authorList>
    </citation>
    <scope>NUCLEOTIDE SEQUENCE</scope>
    <source>
        <strain evidence="1">DAOM 197198</strain>
    </source>
</reference>
<name>U9SWW8_RHIID</name>
<dbReference type="EMBL" id="KE392332">
    <property type="protein sequence ID" value="ERZ99596.1"/>
    <property type="molecule type" value="Genomic_DNA"/>
</dbReference>
<dbReference type="AlphaFoldDB" id="U9SWW8"/>
<evidence type="ECO:0000313" key="1">
    <source>
        <dbReference type="EMBL" id="ERZ99596.1"/>
    </source>
</evidence>
<proteinExistence type="predicted"/>
<accession>U9SWW8</accession>
<protein>
    <submittedName>
        <fullName evidence="1">Uncharacterized protein</fullName>
    </submittedName>
</protein>
<gene>
    <name evidence="1" type="ORF">GLOINDRAFT_83535</name>
</gene>
<organism evidence="1">
    <name type="scientific">Rhizophagus irregularis (strain DAOM 181602 / DAOM 197198 / MUCL 43194)</name>
    <name type="common">Arbuscular mycorrhizal fungus</name>
    <name type="synonym">Glomus intraradices</name>
    <dbReference type="NCBI Taxonomy" id="747089"/>
    <lineage>
        <taxon>Eukaryota</taxon>
        <taxon>Fungi</taxon>
        <taxon>Fungi incertae sedis</taxon>
        <taxon>Mucoromycota</taxon>
        <taxon>Glomeromycotina</taxon>
        <taxon>Glomeromycetes</taxon>
        <taxon>Glomerales</taxon>
        <taxon>Glomeraceae</taxon>
        <taxon>Rhizophagus</taxon>
    </lineage>
</organism>
<sequence length="112" mass="13185">MVTVTAICLYQSNRNRICSINQRYNATSCFYSEQAVNICWLEFLHFSPLHIRNTLLRNTTACLTALTLQVLPPKDIYEISCIKWYLIMRDKLNEYYVFSMELTMELRSVSLS</sequence>